<comment type="caution">
    <text evidence="9">The sequence shown here is derived from an EMBL/GenBank/DDBJ whole genome shotgun (WGS) entry which is preliminary data.</text>
</comment>
<feature type="transmembrane region" description="Helical" evidence="8">
    <location>
        <begin position="195"/>
        <end position="220"/>
    </location>
</feature>
<feature type="transmembrane region" description="Helical" evidence="8">
    <location>
        <begin position="123"/>
        <end position="142"/>
    </location>
</feature>
<comment type="subcellular location">
    <subcellularLocation>
        <location evidence="1">Cell inner membrane</location>
        <topology evidence="1">Multi-pass membrane protein</topology>
    </subcellularLocation>
</comment>
<keyword evidence="5 8" id="KW-0812">Transmembrane</keyword>
<dbReference type="GO" id="GO:0003333">
    <property type="term" value="P:amino acid transmembrane transport"/>
    <property type="evidence" value="ECO:0007669"/>
    <property type="project" value="InterPro"/>
</dbReference>
<proteinExistence type="predicted"/>
<evidence type="ECO:0000313" key="10">
    <source>
        <dbReference type="Proteomes" id="UP000694240"/>
    </source>
</evidence>
<feature type="transmembrane region" description="Helical" evidence="8">
    <location>
        <begin position="148"/>
        <end position="174"/>
    </location>
</feature>
<keyword evidence="2" id="KW-0813">Transport</keyword>
<dbReference type="EMBL" id="JAEFBK010000033">
    <property type="protein sequence ID" value="KAG7530463.1"/>
    <property type="molecule type" value="Genomic_DNA"/>
</dbReference>
<accession>A0A8T1XHT2</accession>
<organism evidence="9 10">
    <name type="scientific">Arabidopsis thaliana x Arabidopsis arenosa</name>
    <dbReference type="NCBI Taxonomy" id="1240361"/>
    <lineage>
        <taxon>Eukaryota</taxon>
        <taxon>Viridiplantae</taxon>
        <taxon>Streptophyta</taxon>
        <taxon>Embryophyta</taxon>
        <taxon>Tracheophyta</taxon>
        <taxon>Spermatophyta</taxon>
        <taxon>Magnoliopsida</taxon>
        <taxon>eudicotyledons</taxon>
        <taxon>Gunneridae</taxon>
        <taxon>Pentapetalae</taxon>
        <taxon>rosids</taxon>
        <taxon>malvids</taxon>
        <taxon>Brassicales</taxon>
        <taxon>Brassicaceae</taxon>
        <taxon>Camelineae</taxon>
        <taxon>Arabidopsis</taxon>
    </lineage>
</organism>
<reference evidence="9 10" key="1">
    <citation type="submission" date="2020-12" db="EMBL/GenBank/DDBJ databases">
        <title>Concerted genomic and epigenomic changes stabilize Arabidopsis allopolyploids.</title>
        <authorList>
            <person name="Chen Z."/>
        </authorList>
    </citation>
    <scope>NUCLEOTIDE SEQUENCE [LARGE SCALE GENOMIC DNA]</scope>
    <source>
        <strain evidence="9">Allo738</strain>
        <tissue evidence="9">Leaf</tissue>
    </source>
</reference>
<keyword evidence="10" id="KW-1185">Reference proteome</keyword>
<feature type="transmembrane region" description="Helical" evidence="8">
    <location>
        <begin position="232"/>
        <end position="254"/>
    </location>
</feature>
<evidence type="ECO:0000256" key="5">
    <source>
        <dbReference type="ARBA" id="ARBA00022692"/>
    </source>
</evidence>
<keyword evidence="7 8" id="KW-0472">Membrane</keyword>
<evidence type="ECO:0000256" key="2">
    <source>
        <dbReference type="ARBA" id="ARBA00022448"/>
    </source>
</evidence>
<gene>
    <name evidence="9" type="ORF">ISN45_Un33g000050</name>
</gene>
<keyword evidence="6 8" id="KW-1133">Transmembrane helix</keyword>
<evidence type="ECO:0000313" key="9">
    <source>
        <dbReference type="EMBL" id="KAG7530463.1"/>
    </source>
</evidence>
<keyword evidence="4" id="KW-0997">Cell inner membrane</keyword>
<evidence type="ECO:0000256" key="1">
    <source>
        <dbReference type="ARBA" id="ARBA00004429"/>
    </source>
</evidence>
<keyword evidence="3" id="KW-1003">Cell membrane</keyword>
<sequence length="311" mass="33961">MGFTPLTNERSLTVFAPRLRVTHMCDYTIPTKPIILNGPLPFHVSRSHISSSRFGFNSNPFSRTQTPRFFKCLPQRVSDERRETQVTTKEENDEEKKVVVFERLFSNLNQSTLKRESGSLSSAIFLVAGTTVGAGILAIPAVTQESGFLASAVACILCWAFMVVTGLLVAEVNVNTMSELGSGGVSLVSMAKRTLGSVGVQVVSWTYLLIHYTLLVAYIARSSGILTNFLGIPIWESATLFSLIFGGLCFFGSIEASEWPEQASSLLAYSGSTACPVPTGPRDFLQSLRFCRDIWSSGIVRNPPSSNVLVR</sequence>
<protein>
    <submittedName>
        <fullName evidence="9">Amino acid/polyamine transporter 2</fullName>
    </submittedName>
</protein>
<dbReference type="InterPro" id="IPR018227">
    <property type="entry name" value="Amino_acid_transport_2"/>
</dbReference>
<evidence type="ECO:0000256" key="8">
    <source>
        <dbReference type="SAM" id="Phobius"/>
    </source>
</evidence>
<evidence type="ECO:0000256" key="7">
    <source>
        <dbReference type="ARBA" id="ARBA00023136"/>
    </source>
</evidence>
<dbReference type="GO" id="GO:0005886">
    <property type="term" value="C:plasma membrane"/>
    <property type="evidence" value="ECO:0007669"/>
    <property type="project" value="UniProtKB-SubCell"/>
</dbReference>
<evidence type="ECO:0000256" key="6">
    <source>
        <dbReference type="ARBA" id="ARBA00022989"/>
    </source>
</evidence>
<evidence type="ECO:0000256" key="3">
    <source>
        <dbReference type="ARBA" id="ARBA00022475"/>
    </source>
</evidence>
<dbReference type="PANTHER" id="PTHR32195:SF26">
    <property type="entry name" value="TRYPTOPHAN OR TYROSINE TRANSPORTER PROTEIN"/>
    <property type="match status" value="1"/>
</dbReference>
<dbReference type="Pfam" id="PF03222">
    <property type="entry name" value="Trp_Tyr_perm"/>
    <property type="match status" value="1"/>
</dbReference>
<dbReference type="Proteomes" id="UP000694240">
    <property type="component" value="Unassembled WGS sequence"/>
</dbReference>
<name>A0A8T1XHT2_9BRAS</name>
<evidence type="ECO:0000256" key="4">
    <source>
        <dbReference type="ARBA" id="ARBA00022519"/>
    </source>
</evidence>
<dbReference type="PANTHER" id="PTHR32195">
    <property type="entry name" value="OS07G0662800 PROTEIN"/>
    <property type="match status" value="1"/>
</dbReference>
<dbReference type="AlphaFoldDB" id="A0A8T1XHT2"/>